<reference evidence="1 2" key="1">
    <citation type="submission" date="2016-10" db="EMBL/GenBank/DDBJ databases">
        <authorList>
            <person name="de Groot N.N."/>
        </authorList>
    </citation>
    <scope>NUCLEOTIDE SEQUENCE [LARGE SCALE GENOMIC DNA]</scope>
    <source>
        <strain evidence="1 2">DSM 23310</strain>
    </source>
</reference>
<keyword evidence="2" id="KW-1185">Reference proteome</keyword>
<dbReference type="InterPro" id="IPR023214">
    <property type="entry name" value="HAD_sf"/>
</dbReference>
<dbReference type="Gene3D" id="3.40.50.1000">
    <property type="entry name" value="HAD superfamily/HAD-like"/>
    <property type="match status" value="1"/>
</dbReference>
<evidence type="ECO:0000313" key="1">
    <source>
        <dbReference type="EMBL" id="SDW47644.1"/>
    </source>
</evidence>
<sequence length="277" mass="31718">MYKLIAMDLDGTLLDDSKNISQDNIELVVELIDKGYEVVIATGRRYWSAKQLVKDINRPLVILANNGNIVRTTKNDSIIIKKYLDLNDFRTLIQEGKNRGLHPIVHVDGFEENIDLIIEMDKTNENYNNYVPKGEERYRKVESYLEMEEDRILAVVYAGRKKELESFHLDINDRYPNRYNSHIMENIAIAEALLEIMNPLGNKWLSLSEYAKEQGISYDEIIAIGDDNNDIQMIKNAGCGIAMKNASEGVKEVADIITEKDNNESGVAYELRKILDL</sequence>
<dbReference type="PANTHER" id="PTHR10000:SF8">
    <property type="entry name" value="HAD SUPERFAMILY HYDROLASE-LIKE, TYPE 3"/>
    <property type="match status" value="1"/>
</dbReference>
<dbReference type="PANTHER" id="PTHR10000">
    <property type="entry name" value="PHOSPHOSERINE PHOSPHATASE"/>
    <property type="match status" value="1"/>
</dbReference>
<name>A0A1H2TWU7_9FIRM</name>
<dbReference type="GO" id="GO:0016791">
    <property type="term" value="F:phosphatase activity"/>
    <property type="evidence" value="ECO:0007669"/>
    <property type="project" value="UniProtKB-ARBA"/>
</dbReference>
<dbReference type="EMBL" id="FNNG01000002">
    <property type="protein sequence ID" value="SDW47644.1"/>
    <property type="molecule type" value="Genomic_DNA"/>
</dbReference>
<dbReference type="InterPro" id="IPR036412">
    <property type="entry name" value="HAD-like_sf"/>
</dbReference>
<dbReference type="GO" id="GO:0005829">
    <property type="term" value="C:cytosol"/>
    <property type="evidence" value="ECO:0007669"/>
    <property type="project" value="TreeGrafter"/>
</dbReference>
<dbReference type="InterPro" id="IPR006379">
    <property type="entry name" value="HAD-SF_hydro_IIB"/>
</dbReference>
<accession>A0A1H2TWU7</accession>
<dbReference type="NCBIfam" id="TIGR00099">
    <property type="entry name" value="Cof-subfamily"/>
    <property type="match status" value="1"/>
</dbReference>
<organism evidence="1 2">
    <name type="scientific">Tepidimicrobium xylanilyticum</name>
    <dbReference type="NCBI Taxonomy" id="1123352"/>
    <lineage>
        <taxon>Bacteria</taxon>
        <taxon>Bacillati</taxon>
        <taxon>Bacillota</taxon>
        <taxon>Tissierellia</taxon>
        <taxon>Tissierellales</taxon>
        <taxon>Tepidimicrobiaceae</taxon>
        <taxon>Tepidimicrobium</taxon>
    </lineage>
</organism>
<dbReference type="NCBIfam" id="TIGR01484">
    <property type="entry name" value="HAD-SF-IIB"/>
    <property type="match status" value="1"/>
</dbReference>
<dbReference type="Proteomes" id="UP000198828">
    <property type="component" value="Unassembled WGS sequence"/>
</dbReference>
<dbReference type="Pfam" id="PF08282">
    <property type="entry name" value="Hydrolase_3"/>
    <property type="match status" value="1"/>
</dbReference>
<protein>
    <recommendedName>
        <fullName evidence="3">Cof subfamily of IIB subfamily of haloacid dehalogenase superfamily/HAD-superfamily hydrolase, subfamily IIB</fullName>
    </recommendedName>
</protein>
<dbReference type="SFLD" id="SFLDS00003">
    <property type="entry name" value="Haloacid_Dehalogenase"/>
    <property type="match status" value="1"/>
</dbReference>
<dbReference type="SFLD" id="SFLDG01140">
    <property type="entry name" value="C2.B:_Phosphomannomutase_and_P"/>
    <property type="match status" value="1"/>
</dbReference>
<proteinExistence type="predicted"/>
<dbReference type="Gene3D" id="3.30.1240.10">
    <property type="match status" value="1"/>
</dbReference>
<dbReference type="SUPFAM" id="SSF56784">
    <property type="entry name" value="HAD-like"/>
    <property type="match status" value="1"/>
</dbReference>
<gene>
    <name evidence="1" type="ORF">SAMN05660923_00814</name>
</gene>
<evidence type="ECO:0000313" key="2">
    <source>
        <dbReference type="Proteomes" id="UP000198828"/>
    </source>
</evidence>
<evidence type="ECO:0008006" key="3">
    <source>
        <dbReference type="Google" id="ProtNLM"/>
    </source>
</evidence>
<dbReference type="InterPro" id="IPR000150">
    <property type="entry name" value="Cof"/>
</dbReference>
<dbReference type="GO" id="GO:0000287">
    <property type="term" value="F:magnesium ion binding"/>
    <property type="evidence" value="ECO:0007669"/>
    <property type="project" value="TreeGrafter"/>
</dbReference>
<dbReference type="RefSeq" id="WP_200773626.1">
    <property type="nucleotide sequence ID" value="NZ_FNNG01000002.1"/>
</dbReference>
<dbReference type="AlphaFoldDB" id="A0A1H2TWU7"/>